<name>W3V540_9GAMM</name>
<comment type="caution">
    <text evidence="1">The sequence shown here is derived from an EMBL/GenBank/DDBJ whole genome shotgun (WGS) entry which is preliminary data.</text>
</comment>
<dbReference type="EMBL" id="AYSJ01000014">
    <property type="protein sequence ID" value="ETS30240.1"/>
    <property type="molecule type" value="Genomic_DNA"/>
</dbReference>
<dbReference type="PATRIC" id="fig|1004151.3.peg.4053"/>
<protein>
    <submittedName>
        <fullName evidence="1">Uncharacterized protein</fullName>
    </submittedName>
</protein>
<proteinExistence type="predicted"/>
<evidence type="ECO:0000313" key="1">
    <source>
        <dbReference type="EMBL" id="ETS30240.1"/>
    </source>
</evidence>
<dbReference type="Proteomes" id="UP000018957">
    <property type="component" value="Unassembled WGS sequence"/>
</dbReference>
<accession>W3V540</accession>
<keyword evidence="2" id="KW-1185">Reference proteome</keyword>
<dbReference type="AlphaFoldDB" id="W3V540"/>
<dbReference type="InterPro" id="IPR036302">
    <property type="entry name" value="Pyosin/cloacin_T_dom_sf"/>
</dbReference>
<gene>
    <name evidence="1" type="ORF">PTE_03579</name>
</gene>
<reference evidence="1 2" key="1">
    <citation type="submission" date="2013-11" db="EMBL/GenBank/DDBJ databases">
        <title>Elucidation of the Photorhabdus temperata genome and generation of transposon mutant library to identify motility mutants.</title>
        <authorList>
            <person name="Hurst S.G.IV."/>
            <person name="Micheals B."/>
            <person name="Abebe-Akele F."/>
            <person name="Rowedder H."/>
            <person name="Bullock H."/>
            <person name="Jackobeck R."/>
            <person name="Janicki E."/>
            <person name="Tisa L.S."/>
        </authorList>
    </citation>
    <scope>NUCLEOTIDE SEQUENCE [LARGE SCALE GENOMIC DNA]</scope>
    <source>
        <strain evidence="1 2">NC19</strain>
    </source>
</reference>
<evidence type="ECO:0000313" key="2">
    <source>
        <dbReference type="Proteomes" id="UP000018957"/>
    </source>
</evidence>
<sequence>MSAAESGLGKVPVCKMKLNRTIGNYAFWESGEKDFCDYILIFPILNMPPVHVYLSKLPVKPLAVGEYHDLAGRSCHDEMNKGG</sequence>
<organism evidence="1 2">
    <name type="scientific">Photorhabdus khanii NC19</name>
    <dbReference type="NCBI Taxonomy" id="1004151"/>
    <lineage>
        <taxon>Bacteria</taxon>
        <taxon>Pseudomonadati</taxon>
        <taxon>Pseudomonadota</taxon>
        <taxon>Gammaproteobacteria</taxon>
        <taxon>Enterobacterales</taxon>
        <taxon>Morganellaceae</taxon>
        <taxon>Photorhabdus</taxon>
    </lineage>
</organism>
<dbReference type="SUPFAM" id="SSF69369">
    <property type="entry name" value="Cloacin translocation domain"/>
    <property type="match status" value="1"/>
</dbReference>